<feature type="transmembrane region" description="Helical" evidence="1">
    <location>
        <begin position="39"/>
        <end position="57"/>
    </location>
</feature>
<protein>
    <submittedName>
        <fullName evidence="2">Uncharacterized protein</fullName>
    </submittedName>
</protein>
<keyword evidence="1" id="KW-0812">Transmembrane</keyword>
<keyword evidence="2" id="KW-0614">Plasmid</keyword>
<name>S5AIC2_9ALTE</name>
<evidence type="ECO:0000313" key="2">
    <source>
        <dbReference type="EMBL" id="AGP79912.1"/>
    </source>
</evidence>
<dbReference type="BioCyc" id="AMAC1300253:G12YX-3559-MONOMER"/>
<keyword evidence="1" id="KW-1133">Transmembrane helix</keyword>
<proteinExistence type="predicted"/>
<keyword evidence="1" id="KW-0472">Membrane</keyword>
<evidence type="ECO:0000256" key="1">
    <source>
        <dbReference type="SAM" id="Phobius"/>
    </source>
</evidence>
<dbReference type="HOGENOM" id="CLU_2679535_0_0_6"/>
<dbReference type="AlphaFoldDB" id="S5AIC2"/>
<dbReference type="KEGG" id="amh:I633_22461"/>
<gene>
    <name evidence="2" type="ORF">I633_22461</name>
</gene>
<dbReference type="Proteomes" id="UP000014909">
    <property type="component" value="Plasmid unnamed"/>
</dbReference>
<geneLocation type="plasmid" evidence="2">
    <name>unnamed</name>
</geneLocation>
<sequence length="74" mass="8444">MNALKYYNRLDKGEKALWLLGFGFFLYGLFAFIDDVSAAGQQWILFFIVGVAFFGANEVKKKNNAAKIVEEKEE</sequence>
<dbReference type="PATRIC" id="fig|1300253.3.peg.4681"/>
<accession>S5AIC2</accession>
<dbReference type="EMBL" id="CP004847">
    <property type="protein sequence ID" value="AGP79912.1"/>
    <property type="molecule type" value="Genomic_DNA"/>
</dbReference>
<reference evidence="2 3" key="1">
    <citation type="journal article" date="2013" name="Genome Biol. Evol.">
        <title>Genomic Diversity of "Deep Ecotype" Alteromonas macleodii Isolates: Evidence for Pan-Mediterranean Clonal Frames.</title>
        <authorList>
            <person name="Lopez-Perez M."/>
            <person name="Gonzaga A."/>
            <person name="Rodriguez-Valera F."/>
        </authorList>
    </citation>
    <scope>NUCLEOTIDE SEQUENCE [LARGE SCALE GENOMIC DNA]</scope>
    <source>
        <strain evidence="3">'English Channel 615'</strain>
        <plasmid evidence="3">Plasmid</plasmid>
    </source>
</reference>
<feature type="transmembrane region" description="Helical" evidence="1">
    <location>
        <begin position="16"/>
        <end position="33"/>
    </location>
</feature>
<organism evidence="2 3">
    <name type="scientific">Alteromonas mediterranea 615</name>
    <dbReference type="NCBI Taxonomy" id="1300253"/>
    <lineage>
        <taxon>Bacteria</taxon>
        <taxon>Pseudomonadati</taxon>
        <taxon>Pseudomonadota</taxon>
        <taxon>Gammaproteobacteria</taxon>
        <taxon>Alteromonadales</taxon>
        <taxon>Alteromonadaceae</taxon>
        <taxon>Alteromonas/Salinimonas group</taxon>
        <taxon>Alteromonas</taxon>
    </lineage>
</organism>
<evidence type="ECO:0000313" key="3">
    <source>
        <dbReference type="Proteomes" id="UP000014909"/>
    </source>
</evidence>